<evidence type="ECO:0000259" key="2">
    <source>
        <dbReference type="Pfam" id="PF08457"/>
    </source>
</evidence>
<feature type="region of interest" description="Disordered" evidence="1">
    <location>
        <begin position="1049"/>
        <end position="1157"/>
    </location>
</feature>
<accession>A0A9P4P2J4</accession>
<dbReference type="AlphaFoldDB" id="A0A9P4P2J4"/>
<dbReference type="EMBL" id="MU007012">
    <property type="protein sequence ID" value="KAF2435748.1"/>
    <property type="molecule type" value="Genomic_DNA"/>
</dbReference>
<feature type="region of interest" description="Disordered" evidence="1">
    <location>
        <begin position="174"/>
        <end position="206"/>
    </location>
</feature>
<dbReference type="OrthoDB" id="5215300at2759"/>
<evidence type="ECO:0000313" key="3">
    <source>
        <dbReference type="EMBL" id="KAF2435748.1"/>
    </source>
</evidence>
<feature type="region of interest" description="Disordered" evidence="1">
    <location>
        <begin position="969"/>
        <end position="1009"/>
    </location>
</feature>
<name>A0A9P4P2J4_9PEZI</name>
<feature type="domain" description="Sfi1 spindle body" evidence="2">
    <location>
        <begin position="397"/>
        <end position="954"/>
    </location>
</feature>
<organism evidence="3 4">
    <name type="scientific">Tothia fuscella</name>
    <dbReference type="NCBI Taxonomy" id="1048955"/>
    <lineage>
        <taxon>Eukaryota</taxon>
        <taxon>Fungi</taxon>
        <taxon>Dikarya</taxon>
        <taxon>Ascomycota</taxon>
        <taxon>Pezizomycotina</taxon>
        <taxon>Dothideomycetes</taxon>
        <taxon>Pleosporomycetidae</taxon>
        <taxon>Venturiales</taxon>
        <taxon>Cylindrosympodiaceae</taxon>
        <taxon>Tothia</taxon>
    </lineage>
</organism>
<reference evidence="3" key="1">
    <citation type="journal article" date="2020" name="Stud. Mycol.">
        <title>101 Dothideomycetes genomes: a test case for predicting lifestyles and emergence of pathogens.</title>
        <authorList>
            <person name="Haridas S."/>
            <person name="Albert R."/>
            <person name="Binder M."/>
            <person name="Bloem J."/>
            <person name="Labutti K."/>
            <person name="Salamov A."/>
            <person name="Andreopoulos B."/>
            <person name="Baker S."/>
            <person name="Barry K."/>
            <person name="Bills G."/>
            <person name="Bluhm B."/>
            <person name="Cannon C."/>
            <person name="Castanera R."/>
            <person name="Culley D."/>
            <person name="Daum C."/>
            <person name="Ezra D."/>
            <person name="Gonzalez J."/>
            <person name="Henrissat B."/>
            <person name="Kuo A."/>
            <person name="Liang C."/>
            <person name="Lipzen A."/>
            <person name="Lutzoni F."/>
            <person name="Magnuson J."/>
            <person name="Mondo S."/>
            <person name="Nolan M."/>
            <person name="Ohm R."/>
            <person name="Pangilinan J."/>
            <person name="Park H.-J."/>
            <person name="Ramirez L."/>
            <person name="Alfaro M."/>
            <person name="Sun H."/>
            <person name="Tritt A."/>
            <person name="Yoshinaga Y."/>
            <person name="Zwiers L.-H."/>
            <person name="Turgeon B."/>
            <person name="Goodwin S."/>
            <person name="Spatafora J."/>
            <person name="Crous P."/>
            <person name="Grigoriev I."/>
        </authorList>
    </citation>
    <scope>NUCLEOTIDE SEQUENCE</scope>
    <source>
        <strain evidence="3">CBS 130266</strain>
    </source>
</reference>
<sequence length="1175" mass="135354">MDTDSIALPPPGAQVPEFAALTDEEINILHRIVARADQKTGEFGITLFAAYDETTVQEKLSDEQSSKFFRFVLRMVAGRAVGQTPYDRLEQVLRENGIEISPTGVDPDVAYDLTRGDNDESETKTGFTHTNGNGHHDVEEEIEGAHLNGQNGHVPGIIGNGHGLAEQSLQIERPANGVGAPPRRRRASDTFTQPRSQSQDFETRRPVEELHRGRITGRSISDSYDTRHRRYLSEDSISVLRQNEQIHGSIEDHSSAGGYSADESEYTRSRRLGIPHYPNAYGFIPPPDQNTDNQYPPRQTVPMFLVSRPDSSVAPSETSVTNSELLDMADAFRHTKSLIALRSLLWQWRNVAIDAQREHDRMEQKAETHDRSVLLWNAFGEWRAKYQEKISVRRFDEHLTTLDNMAAEHRRIHLLKKAFIHWANVAEDVQIRTATARRHMLRRKYYNAWKEHTLANEQKVKLFILKKFFKKIKRKYNWTWAAEQKAIVIYEDNLVERICCSWLWAMREQQAIWWLPVRKSIRAIQKWRDMTHQLRAMEAQAEQMYNHRLQNKVLTKWAAIPPKSQELETTANDFRYRKLLTRHFEAWRTAAILHPKEKQVVQLVNRHTLQKALAVLNHRAQLERQATQVHQARILRNCFTNWNDRLRAKCLEERIASRMQAEAFYKWVLATRTKVAVEKRDVKIGTKWFRHMVDKVQTKSAALDRALQAFEGSRRQKLRQITLSKLRSAAHLRLHQNAQAVTFRFHALAAPVMSKMQDQMANFELMDRKADAARFFILTTNTFKTLQEATQQHQKIRRRENYAYMRRKVKVGMAREMLRRMQDRLAHIRAMERAAEEKLEDRDMRVVVSGLNSLRNNARRKLELERQATTFYQNKVLHIAFSKLHIRHEELRRLNQEAVAFAAGSQAVLAIDCLRAFERRLIQQRGKEHIAQARHEKNGERHVKNMLRYWAERATASRQNRMEQDIEHFSTPEDDQDYHDEENGGVDEQPQQMDHTPPPAPGLQTWTGYDPAALTLGPLDLDLNFYPEGITGDDVNDNYMSAAARGYLKTPSKKDTAKSRAREKLVYQPPPQFPQPQAGSAAPWTNLKQREPPASAPARGPTTSLRGGPPFGSGKITPFERKLRAQGIENPGGASSKSKKVGTKGRRLIGGGRTPGRALAFAGFEDIIEDERSHR</sequence>
<evidence type="ECO:0000313" key="4">
    <source>
        <dbReference type="Proteomes" id="UP000800235"/>
    </source>
</evidence>
<dbReference type="Pfam" id="PF08457">
    <property type="entry name" value="Sfi1"/>
    <property type="match status" value="1"/>
</dbReference>
<gene>
    <name evidence="3" type="ORF">EJ08DRAFT_674971</name>
</gene>
<keyword evidence="4" id="KW-1185">Reference proteome</keyword>
<protein>
    <submittedName>
        <fullName evidence="3">Sfi1-domain-containing protein</fullName>
    </submittedName>
</protein>
<feature type="compositionally biased region" description="Basic residues" evidence="1">
    <location>
        <begin position="1137"/>
        <end position="1147"/>
    </location>
</feature>
<dbReference type="Proteomes" id="UP000800235">
    <property type="component" value="Unassembled WGS sequence"/>
</dbReference>
<feature type="compositionally biased region" description="Acidic residues" evidence="1">
    <location>
        <begin position="972"/>
        <end position="985"/>
    </location>
</feature>
<proteinExistence type="predicted"/>
<evidence type="ECO:0000256" key="1">
    <source>
        <dbReference type="SAM" id="MobiDB-lite"/>
    </source>
</evidence>
<comment type="caution">
    <text evidence="3">The sequence shown here is derived from an EMBL/GenBank/DDBJ whole genome shotgun (WGS) entry which is preliminary data.</text>
</comment>
<dbReference type="InterPro" id="IPR013665">
    <property type="entry name" value="Sfi1_dom"/>
</dbReference>
<feature type="compositionally biased region" description="Polar residues" evidence="1">
    <location>
        <begin position="189"/>
        <end position="200"/>
    </location>
</feature>
<feature type="compositionally biased region" description="Basic and acidic residues" evidence="1">
    <location>
        <begin position="1052"/>
        <end position="1065"/>
    </location>
</feature>